<evidence type="ECO:0000256" key="12">
    <source>
        <dbReference type="RuleBase" id="RU003784"/>
    </source>
</evidence>
<dbReference type="OrthoDB" id="9776390at2"/>
<evidence type="ECO:0000256" key="11">
    <source>
        <dbReference type="RuleBase" id="RU003783"/>
    </source>
</evidence>
<dbReference type="SUPFAM" id="SSF52540">
    <property type="entry name" value="P-loop containing nucleoside triphosphate hydrolases"/>
    <property type="match status" value="1"/>
</dbReference>
<dbReference type="Gene3D" id="1.10.20.140">
    <property type="match status" value="1"/>
</dbReference>
<evidence type="ECO:0000256" key="9">
    <source>
        <dbReference type="ARBA" id="ARBA00049563"/>
    </source>
</evidence>
<evidence type="ECO:0000256" key="10">
    <source>
        <dbReference type="HAMAP-Rule" id="MF_00185"/>
    </source>
</evidence>
<dbReference type="EMBL" id="SMAI01000013">
    <property type="protein sequence ID" value="TCT02483.1"/>
    <property type="molecule type" value="Genomic_DNA"/>
</dbReference>
<feature type="region of interest" description="Interaction with substrate tRNA" evidence="10">
    <location>
        <begin position="169"/>
        <end position="173"/>
    </location>
</feature>
<sequence>MQAPADRPRRAQPDAVLIAGPTASGKSALALACAKATGGVVVNADSMQVYRDLQILTARPSARDEAEAGHWLYGHVDGDADYSVGRWLDDAAAALAALREAGRLPILVGGTGLYFKALTQGLAPVPPIPDAVRLKIRMDTIEDKTPVLHSRLATRDPETAFRLKPNDRQRILRALEVLEATGRPLSAWQKATGPGLIAEDRAVRVVIDTDRDSLKARIDTRFDAMIETGALREVVDLMRRGLPAGRPILKAHGVPALFRHLMGEISLSEAIEIGKADTRRYAKRQETWFRHQMADWPRAPPEAALQTILRVLG</sequence>
<gene>
    <name evidence="10" type="primary">miaA</name>
    <name evidence="14" type="ORF">EDC64_113134</name>
</gene>
<accession>A0A4R3LPR7</accession>
<keyword evidence="5 10" id="KW-0819">tRNA processing</keyword>
<dbReference type="Proteomes" id="UP000294664">
    <property type="component" value="Unassembled WGS sequence"/>
</dbReference>
<feature type="site" description="Interaction with substrate tRNA" evidence="10">
    <location>
        <position position="137"/>
    </location>
</feature>
<dbReference type="RefSeq" id="WP_132034146.1">
    <property type="nucleotide sequence ID" value="NZ_SMAI01000013.1"/>
</dbReference>
<dbReference type="GO" id="GO:0005524">
    <property type="term" value="F:ATP binding"/>
    <property type="evidence" value="ECO:0007669"/>
    <property type="project" value="UniProtKB-UniRule"/>
</dbReference>
<feature type="binding site" evidence="10">
    <location>
        <begin position="22"/>
        <end position="27"/>
    </location>
    <ligand>
        <name>substrate</name>
    </ligand>
</feature>
<dbReference type="NCBIfam" id="TIGR00174">
    <property type="entry name" value="miaA"/>
    <property type="match status" value="1"/>
</dbReference>
<dbReference type="InterPro" id="IPR027417">
    <property type="entry name" value="P-loop_NTPase"/>
</dbReference>
<feature type="region of interest" description="Interaction with substrate tRNA" evidence="10">
    <location>
        <begin position="45"/>
        <end position="48"/>
    </location>
</feature>
<evidence type="ECO:0000256" key="7">
    <source>
        <dbReference type="ARBA" id="ARBA00022840"/>
    </source>
</evidence>
<comment type="similarity">
    <text evidence="3 10 13">Belongs to the IPP transferase family.</text>
</comment>
<dbReference type="GO" id="GO:0052381">
    <property type="term" value="F:tRNA dimethylallyltransferase activity"/>
    <property type="evidence" value="ECO:0007669"/>
    <property type="project" value="UniProtKB-UniRule"/>
</dbReference>
<dbReference type="AlphaFoldDB" id="A0A4R3LPR7"/>
<name>A0A4R3LPR7_9HYPH</name>
<protein>
    <recommendedName>
        <fullName evidence="10">tRNA dimethylallyltransferase</fullName>
        <ecNumber evidence="10">2.5.1.75</ecNumber>
    </recommendedName>
    <alternativeName>
        <fullName evidence="10">Dimethylallyl diphosphate:tRNA dimethylallyltransferase</fullName>
        <shortName evidence="10">DMAPP:tRNA dimethylallyltransferase</shortName>
        <shortName evidence="10">DMATase</shortName>
    </alternativeName>
    <alternativeName>
        <fullName evidence="10">Isopentenyl-diphosphate:tRNA isopentenyltransferase</fullName>
        <shortName evidence="10">IPP transferase</shortName>
        <shortName evidence="10">IPPT</shortName>
        <shortName evidence="10">IPTase</shortName>
    </alternativeName>
</protein>
<evidence type="ECO:0000256" key="5">
    <source>
        <dbReference type="ARBA" id="ARBA00022694"/>
    </source>
</evidence>
<feature type="site" description="Interaction with substrate tRNA" evidence="10">
    <location>
        <position position="111"/>
    </location>
</feature>
<evidence type="ECO:0000256" key="6">
    <source>
        <dbReference type="ARBA" id="ARBA00022741"/>
    </source>
</evidence>
<evidence type="ECO:0000256" key="13">
    <source>
        <dbReference type="RuleBase" id="RU003785"/>
    </source>
</evidence>
<keyword evidence="6 10" id="KW-0547">Nucleotide-binding</keyword>
<keyword evidence="4 10" id="KW-0808">Transferase</keyword>
<evidence type="ECO:0000256" key="1">
    <source>
        <dbReference type="ARBA" id="ARBA00001946"/>
    </source>
</evidence>
<dbReference type="Gene3D" id="3.40.50.300">
    <property type="entry name" value="P-loop containing nucleotide triphosphate hydrolases"/>
    <property type="match status" value="1"/>
</dbReference>
<dbReference type="GO" id="GO:0006400">
    <property type="term" value="P:tRNA modification"/>
    <property type="evidence" value="ECO:0007669"/>
    <property type="project" value="TreeGrafter"/>
</dbReference>
<comment type="subunit">
    <text evidence="10">Monomer.</text>
</comment>
<evidence type="ECO:0000256" key="3">
    <source>
        <dbReference type="ARBA" id="ARBA00005842"/>
    </source>
</evidence>
<comment type="catalytic activity">
    <reaction evidence="9 10 11">
        <text>adenosine(37) in tRNA + dimethylallyl diphosphate = N(6)-dimethylallyladenosine(37) in tRNA + diphosphate</text>
        <dbReference type="Rhea" id="RHEA:26482"/>
        <dbReference type="Rhea" id="RHEA-COMP:10162"/>
        <dbReference type="Rhea" id="RHEA-COMP:10375"/>
        <dbReference type="ChEBI" id="CHEBI:33019"/>
        <dbReference type="ChEBI" id="CHEBI:57623"/>
        <dbReference type="ChEBI" id="CHEBI:74411"/>
        <dbReference type="ChEBI" id="CHEBI:74415"/>
        <dbReference type="EC" id="2.5.1.75"/>
    </reaction>
</comment>
<keyword evidence="15" id="KW-1185">Reference proteome</keyword>
<dbReference type="PANTHER" id="PTHR11088:SF60">
    <property type="entry name" value="TRNA DIMETHYLALLYLTRANSFERASE"/>
    <property type="match status" value="1"/>
</dbReference>
<evidence type="ECO:0000313" key="15">
    <source>
        <dbReference type="Proteomes" id="UP000294664"/>
    </source>
</evidence>
<comment type="cofactor">
    <cofactor evidence="1 10">
        <name>Mg(2+)</name>
        <dbReference type="ChEBI" id="CHEBI:18420"/>
    </cofactor>
</comment>
<dbReference type="HAMAP" id="MF_00185">
    <property type="entry name" value="IPP_trans"/>
    <property type="match status" value="1"/>
</dbReference>
<reference evidence="14 15" key="1">
    <citation type="submission" date="2019-03" db="EMBL/GenBank/DDBJ databases">
        <title>Genomic Encyclopedia of Type Strains, Phase IV (KMG-IV): sequencing the most valuable type-strain genomes for metagenomic binning, comparative biology and taxonomic classification.</title>
        <authorList>
            <person name="Goeker M."/>
        </authorList>
    </citation>
    <scope>NUCLEOTIDE SEQUENCE [LARGE SCALE GENOMIC DNA]</scope>
    <source>
        <strain evidence="14 15">DSM 9035</strain>
    </source>
</reference>
<evidence type="ECO:0000256" key="8">
    <source>
        <dbReference type="ARBA" id="ARBA00022842"/>
    </source>
</evidence>
<evidence type="ECO:0000256" key="4">
    <source>
        <dbReference type="ARBA" id="ARBA00022679"/>
    </source>
</evidence>
<evidence type="ECO:0000313" key="14">
    <source>
        <dbReference type="EMBL" id="TCT02483.1"/>
    </source>
</evidence>
<dbReference type="InterPro" id="IPR018022">
    <property type="entry name" value="IPT"/>
</dbReference>
<comment type="caution">
    <text evidence="10">Lacks conserved residue(s) required for the propagation of feature annotation.</text>
</comment>
<feature type="binding site" evidence="10">
    <location>
        <begin position="20"/>
        <end position="27"/>
    </location>
    <ligand>
        <name>ATP</name>
        <dbReference type="ChEBI" id="CHEBI:30616"/>
    </ligand>
</feature>
<comment type="caution">
    <text evidence="14">The sequence shown here is derived from an EMBL/GenBank/DDBJ whole genome shotgun (WGS) entry which is preliminary data.</text>
</comment>
<dbReference type="EC" id="2.5.1.75" evidence="10"/>
<evidence type="ECO:0000256" key="2">
    <source>
        <dbReference type="ARBA" id="ARBA00003213"/>
    </source>
</evidence>
<dbReference type="InterPro" id="IPR039657">
    <property type="entry name" value="Dimethylallyltransferase"/>
</dbReference>
<proteinExistence type="inferred from homology"/>
<comment type="function">
    <text evidence="2 10 12">Catalyzes the transfer of a dimethylallyl group onto the adenine at position 37 in tRNAs that read codons beginning with uridine, leading to the formation of N6-(dimethylallyl)adenosine (i(6)A).</text>
</comment>
<keyword evidence="8 10" id="KW-0460">Magnesium</keyword>
<dbReference type="Pfam" id="PF01715">
    <property type="entry name" value="IPPT"/>
    <property type="match status" value="1"/>
</dbReference>
<keyword evidence="7 10" id="KW-0067">ATP-binding</keyword>
<dbReference type="PANTHER" id="PTHR11088">
    <property type="entry name" value="TRNA DIMETHYLALLYLTRANSFERASE"/>
    <property type="match status" value="1"/>
</dbReference>
<organism evidence="14 15">
    <name type="scientific">Aquabacter spiritensis</name>
    <dbReference type="NCBI Taxonomy" id="933073"/>
    <lineage>
        <taxon>Bacteria</taxon>
        <taxon>Pseudomonadati</taxon>
        <taxon>Pseudomonadota</taxon>
        <taxon>Alphaproteobacteria</taxon>
        <taxon>Hyphomicrobiales</taxon>
        <taxon>Xanthobacteraceae</taxon>
        <taxon>Aquabacter</taxon>
    </lineage>
</organism>